<evidence type="ECO:0000313" key="2">
    <source>
        <dbReference type="EMBL" id="OQB41472.1"/>
    </source>
</evidence>
<dbReference type="PANTHER" id="PTHR30231:SF41">
    <property type="entry name" value="DNA POLYMERASE III SUBUNIT EPSILON"/>
    <property type="match status" value="1"/>
</dbReference>
<dbReference type="InterPro" id="IPR036397">
    <property type="entry name" value="RNaseH_sf"/>
</dbReference>
<dbReference type="GO" id="GO:0003887">
    <property type="term" value="F:DNA-directed DNA polymerase activity"/>
    <property type="evidence" value="ECO:0007669"/>
    <property type="project" value="UniProtKB-EC"/>
</dbReference>
<dbReference type="GO" id="GO:0008408">
    <property type="term" value="F:3'-5' exonuclease activity"/>
    <property type="evidence" value="ECO:0007669"/>
    <property type="project" value="TreeGrafter"/>
</dbReference>
<dbReference type="AlphaFoldDB" id="A0A1V5ZN61"/>
<reference evidence="2" key="1">
    <citation type="submission" date="2017-02" db="EMBL/GenBank/DDBJ databases">
        <title>Delving into the versatile metabolic prowess of the omnipresent phylum Bacteroidetes.</title>
        <authorList>
            <person name="Nobu M.K."/>
            <person name="Mei R."/>
            <person name="Narihiro T."/>
            <person name="Kuroda K."/>
            <person name="Liu W.-T."/>
        </authorList>
    </citation>
    <scope>NUCLEOTIDE SEQUENCE</scope>
    <source>
        <strain evidence="2">ADurb.Bin160</strain>
    </source>
</reference>
<dbReference type="Pfam" id="PF00929">
    <property type="entry name" value="RNase_T"/>
    <property type="match status" value="1"/>
</dbReference>
<dbReference type="EC" id="2.7.7.7" evidence="2"/>
<feature type="domain" description="Exonuclease" evidence="1">
    <location>
        <begin position="3"/>
        <end position="59"/>
    </location>
</feature>
<protein>
    <submittedName>
        <fullName evidence="2">DNA polymerase III PolC-type</fullName>
        <ecNumber evidence="2">2.7.7.7</ecNumber>
    </submittedName>
</protein>
<keyword evidence="2" id="KW-0808">Transferase</keyword>
<sequence>MDKFHTLVNPQRNIPSMITKLTGITNEMVKDAPIISEVVPDFLDFIQDNIVVAHNASFDL</sequence>
<dbReference type="InterPro" id="IPR013520">
    <property type="entry name" value="Ribonucl_H"/>
</dbReference>
<dbReference type="PANTHER" id="PTHR30231">
    <property type="entry name" value="DNA POLYMERASE III SUBUNIT EPSILON"/>
    <property type="match status" value="1"/>
</dbReference>
<dbReference type="SUPFAM" id="SSF53098">
    <property type="entry name" value="Ribonuclease H-like"/>
    <property type="match status" value="1"/>
</dbReference>
<dbReference type="Proteomes" id="UP000485621">
    <property type="component" value="Unassembled WGS sequence"/>
</dbReference>
<proteinExistence type="predicted"/>
<name>A0A1V5ZN61_9BACT</name>
<keyword evidence="2" id="KW-0548">Nucleotidyltransferase</keyword>
<dbReference type="CDD" id="cd06127">
    <property type="entry name" value="DEDDh"/>
    <property type="match status" value="1"/>
</dbReference>
<organism evidence="2">
    <name type="scientific">candidate division CPR1 bacterium ADurb.Bin160</name>
    <dbReference type="NCBI Taxonomy" id="1852826"/>
    <lineage>
        <taxon>Bacteria</taxon>
        <taxon>candidate division CPR1</taxon>
    </lineage>
</organism>
<accession>A0A1V5ZN61</accession>
<comment type="caution">
    <text evidence="2">The sequence shown here is derived from an EMBL/GenBank/DDBJ whole genome shotgun (WGS) entry which is preliminary data.</text>
</comment>
<dbReference type="InterPro" id="IPR012337">
    <property type="entry name" value="RNaseH-like_sf"/>
</dbReference>
<dbReference type="Gene3D" id="3.30.420.10">
    <property type="entry name" value="Ribonuclease H-like superfamily/Ribonuclease H"/>
    <property type="match status" value="1"/>
</dbReference>
<dbReference type="GO" id="GO:0045004">
    <property type="term" value="P:DNA replication proofreading"/>
    <property type="evidence" value="ECO:0007669"/>
    <property type="project" value="TreeGrafter"/>
</dbReference>
<dbReference type="GO" id="GO:0003676">
    <property type="term" value="F:nucleic acid binding"/>
    <property type="evidence" value="ECO:0007669"/>
    <property type="project" value="InterPro"/>
</dbReference>
<dbReference type="EMBL" id="MWDB01000016">
    <property type="protein sequence ID" value="OQB41472.1"/>
    <property type="molecule type" value="Genomic_DNA"/>
</dbReference>
<gene>
    <name evidence="2" type="primary">polC_1</name>
    <name evidence="2" type="ORF">BWY04_00806</name>
</gene>
<evidence type="ECO:0000259" key="1">
    <source>
        <dbReference type="Pfam" id="PF00929"/>
    </source>
</evidence>
<dbReference type="GO" id="GO:0005829">
    <property type="term" value="C:cytosol"/>
    <property type="evidence" value="ECO:0007669"/>
    <property type="project" value="TreeGrafter"/>
</dbReference>